<keyword evidence="4" id="KW-0862">Zinc</keyword>
<evidence type="ECO:0000256" key="6">
    <source>
        <dbReference type="SAM" id="MobiDB-lite"/>
    </source>
</evidence>
<dbReference type="InterPro" id="IPR013083">
    <property type="entry name" value="Znf_RING/FYVE/PHD"/>
</dbReference>
<evidence type="ECO:0000256" key="2">
    <source>
        <dbReference type="ARBA" id="ARBA00022723"/>
    </source>
</evidence>
<dbReference type="PANTHER" id="PTHR12420:SF4">
    <property type="entry name" value="PHD FINGER PROTEIN 11"/>
    <property type="match status" value="1"/>
</dbReference>
<dbReference type="Pfam" id="PF13771">
    <property type="entry name" value="zf-HC5HC2H"/>
    <property type="match status" value="1"/>
</dbReference>
<reference evidence="8" key="1">
    <citation type="journal article" date="2023" name="Science">
        <title>Genome structures resolve the early diversification of teleost fishes.</title>
        <authorList>
            <person name="Parey E."/>
            <person name="Louis A."/>
            <person name="Montfort J."/>
            <person name="Bouchez O."/>
            <person name="Roques C."/>
            <person name="Iampietro C."/>
            <person name="Lluch J."/>
            <person name="Castinel A."/>
            <person name="Donnadieu C."/>
            <person name="Desvignes T."/>
            <person name="Floi Bucao C."/>
            <person name="Jouanno E."/>
            <person name="Wen M."/>
            <person name="Mejri S."/>
            <person name="Dirks R."/>
            <person name="Jansen H."/>
            <person name="Henkel C."/>
            <person name="Chen W.J."/>
            <person name="Zahm M."/>
            <person name="Cabau C."/>
            <person name="Klopp C."/>
            <person name="Thompson A.W."/>
            <person name="Robinson-Rechavi M."/>
            <person name="Braasch I."/>
            <person name="Lecointre G."/>
            <person name="Bobe J."/>
            <person name="Postlethwait J.H."/>
            <person name="Berthelot C."/>
            <person name="Roest Crollius H."/>
            <person name="Guiguen Y."/>
        </authorList>
    </citation>
    <scope>NUCLEOTIDE SEQUENCE</scope>
    <source>
        <strain evidence="8">Concon-B</strain>
    </source>
</reference>
<feature type="compositionally biased region" description="Basic and acidic residues" evidence="6">
    <location>
        <begin position="210"/>
        <end position="239"/>
    </location>
</feature>
<sequence length="439" mass="48600">MKRDRLFCGFCHSSKESHITGPLLNKDDVVAHSNCLFYSSDIINKNTPDDDDLMGFLPEDVKKEIRRGSKLKCAKCKRSGATVGCEVKRCKRSYHYPCALEANAENIEDVDRGIFKIYCYLHKTKDDRNDSDSSMERKRPRLSNGPAVKRTLVYDSSTSDECQNGLDPVLGPLESDLDDSRELGENSPILGETARDVTDEPKPSISGAIQHDEAKKEAKSTAKPQTAEENKTKTPDSQRRTCWVDLTNTQESKDGEADETDIDSDQESESLLVPLKITKVMSIKLDHSRADAHNQQSNLPLPATPSPPEPVPAASASGSKARAQGPSTAAQGPSMAAQGPSMAAQFWRKCCEAGCVETIFQPFISAMTAISERIMSEQASEEDFALSFRVLEASGMLQDILAQEDSLKQWHMEYEDKLLTLQREIEAVKKSRTTMQSLN</sequence>
<accession>A0A9Q1D2B7</accession>
<keyword evidence="9" id="KW-1185">Reference proteome</keyword>
<dbReference type="OrthoDB" id="512616at2759"/>
<dbReference type="AlphaFoldDB" id="A0A9Q1D2B7"/>
<dbReference type="Proteomes" id="UP001152803">
    <property type="component" value="Unassembled WGS sequence"/>
</dbReference>
<evidence type="ECO:0000256" key="4">
    <source>
        <dbReference type="ARBA" id="ARBA00022833"/>
    </source>
</evidence>
<keyword evidence="3" id="KW-0863">Zinc-finger</keyword>
<comment type="caution">
    <text evidence="8">The sequence shown here is derived from an EMBL/GenBank/DDBJ whole genome shotgun (WGS) entry which is preliminary data.</text>
</comment>
<evidence type="ECO:0000256" key="1">
    <source>
        <dbReference type="ARBA" id="ARBA00004123"/>
    </source>
</evidence>
<comment type="subcellular location">
    <subcellularLocation>
        <location evidence="1">Nucleus</location>
    </subcellularLocation>
</comment>
<dbReference type="GO" id="GO:0008270">
    <property type="term" value="F:zinc ion binding"/>
    <property type="evidence" value="ECO:0007669"/>
    <property type="project" value="UniProtKB-KW"/>
</dbReference>
<dbReference type="InterPro" id="IPR001965">
    <property type="entry name" value="Znf_PHD"/>
</dbReference>
<evidence type="ECO:0000256" key="5">
    <source>
        <dbReference type="ARBA" id="ARBA00023242"/>
    </source>
</evidence>
<feature type="compositionally biased region" description="Basic and acidic residues" evidence="6">
    <location>
        <begin position="126"/>
        <end position="137"/>
    </location>
</feature>
<gene>
    <name evidence="8" type="ORF">COCON_G00201190</name>
</gene>
<keyword evidence="2" id="KW-0479">Metal-binding</keyword>
<organism evidence="8 9">
    <name type="scientific">Conger conger</name>
    <name type="common">Conger eel</name>
    <name type="synonym">Muraena conger</name>
    <dbReference type="NCBI Taxonomy" id="82655"/>
    <lineage>
        <taxon>Eukaryota</taxon>
        <taxon>Metazoa</taxon>
        <taxon>Chordata</taxon>
        <taxon>Craniata</taxon>
        <taxon>Vertebrata</taxon>
        <taxon>Euteleostomi</taxon>
        <taxon>Actinopterygii</taxon>
        <taxon>Neopterygii</taxon>
        <taxon>Teleostei</taxon>
        <taxon>Anguilliformes</taxon>
        <taxon>Congridae</taxon>
        <taxon>Conger</taxon>
    </lineage>
</organism>
<dbReference type="SMART" id="SM00249">
    <property type="entry name" value="PHD"/>
    <property type="match status" value="1"/>
</dbReference>
<evidence type="ECO:0000313" key="9">
    <source>
        <dbReference type="Proteomes" id="UP001152803"/>
    </source>
</evidence>
<feature type="domain" description="PHD-type" evidence="7">
    <location>
        <begin position="5"/>
        <end position="123"/>
    </location>
</feature>
<evidence type="ECO:0000256" key="3">
    <source>
        <dbReference type="ARBA" id="ARBA00022771"/>
    </source>
</evidence>
<evidence type="ECO:0000259" key="7">
    <source>
        <dbReference type="PROSITE" id="PS51805"/>
    </source>
</evidence>
<feature type="compositionally biased region" description="Acidic residues" evidence="6">
    <location>
        <begin position="256"/>
        <end position="268"/>
    </location>
</feature>
<dbReference type="Gene3D" id="3.30.40.10">
    <property type="entry name" value="Zinc/RING finger domain, C3HC4 (zinc finger)"/>
    <property type="match status" value="1"/>
</dbReference>
<feature type="region of interest" description="Disordered" evidence="6">
    <location>
        <begin position="126"/>
        <end position="268"/>
    </location>
</feature>
<proteinExistence type="predicted"/>
<keyword evidence="5" id="KW-0539">Nucleus</keyword>
<protein>
    <recommendedName>
        <fullName evidence="7">PHD-type domain-containing protein</fullName>
    </recommendedName>
</protein>
<feature type="compositionally biased region" description="Basic and acidic residues" evidence="6">
    <location>
        <begin position="193"/>
        <end position="202"/>
    </location>
</feature>
<feature type="region of interest" description="Disordered" evidence="6">
    <location>
        <begin position="289"/>
        <end position="336"/>
    </location>
</feature>
<name>A0A9Q1D2B7_CONCO</name>
<dbReference type="EMBL" id="JAFJMO010000015">
    <property type="protein sequence ID" value="KAJ8256255.1"/>
    <property type="molecule type" value="Genomic_DNA"/>
</dbReference>
<dbReference type="PROSITE" id="PS51805">
    <property type="entry name" value="EPHD"/>
    <property type="match status" value="1"/>
</dbReference>
<dbReference type="InterPro" id="IPR034732">
    <property type="entry name" value="EPHD"/>
</dbReference>
<dbReference type="InterPro" id="IPR051188">
    <property type="entry name" value="PHD-type_Zinc_Finger"/>
</dbReference>
<evidence type="ECO:0000313" key="8">
    <source>
        <dbReference type="EMBL" id="KAJ8256255.1"/>
    </source>
</evidence>
<dbReference type="GO" id="GO:0005634">
    <property type="term" value="C:nucleus"/>
    <property type="evidence" value="ECO:0007669"/>
    <property type="project" value="UniProtKB-SubCell"/>
</dbReference>
<dbReference type="PANTHER" id="PTHR12420">
    <property type="entry name" value="PHD FINGER PROTEIN"/>
    <property type="match status" value="1"/>
</dbReference>
<feature type="compositionally biased region" description="Pro residues" evidence="6">
    <location>
        <begin position="302"/>
        <end position="311"/>
    </location>
</feature>